<dbReference type="EMBL" id="JAEFCI010010162">
    <property type="protein sequence ID" value="KAG5457390.1"/>
    <property type="molecule type" value="Genomic_DNA"/>
</dbReference>
<evidence type="ECO:0000256" key="1">
    <source>
        <dbReference type="SAM" id="MobiDB-lite"/>
    </source>
</evidence>
<organism evidence="4 5">
    <name type="scientific">Olpidium bornovanus</name>
    <dbReference type="NCBI Taxonomy" id="278681"/>
    <lineage>
        <taxon>Eukaryota</taxon>
        <taxon>Fungi</taxon>
        <taxon>Fungi incertae sedis</taxon>
        <taxon>Olpidiomycota</taxon>
        <taxon>Olpidiomycotina</taxon>
        <taxon>Olpidiomycetes</taxon>
        <taxon>Olpidiales</taxon>
        <taxon>Olpidiaceae</taxon>
        <taxon>Olpidium</taxon>
    </lineage>
</organism>
<dbReference type="Proteomes" id="UP000673691">
    <property type="component" value="Unassembled WGS sequence"/>
</dbReference>
<sequence length="290" mass="30955">MAPAPTTRKPAGSAKAASLAVALVLLLALALLPSAADALHFYLIGSEQKCFTEDLPKGTTVHGTAKKKKKKEKVTFRDLHPPSPRLRTRKSAETTPREVALWRGVAWRGGGAQATRDPTGCCLVVGFGPVDMSKGGLRGGEKDRKTNPRNCAGKLPRSLPGKECQLTRTCLTPIRRSGDYRLEDGTEGHASVSSNPALSIQLVVEVSPSPIFHAAGCQTSGSAELPQRHRILNQRGQHEGKFAFTSAESGEHAICISTNATARFSSLSTVSTLGLRLYYIWEAHGLGPAL</sequence>
<accession>A0A8H7ZQH8</accession>
<dbReference type="OrthoDB" id="3427at2759"/>
<name>A0A8H7ZQH8_9FUNG</name>
<evidence type="ECO:0000313" key="5">
    <source>
        <dbReference type="Proteomes" id="UP000673691"/>
    </source>
</evidence>
<feature type="chain" id="PRO_5034034081" description="GOLD domain-containing protein" evidence="2">
    <location>
        <begin position="39"/>
        <end position="290"/>
    </location>
</feature>
<reference evidence="4 5" key="1">
    <citation type="journal article" name="Sci. Rep.">
        <title>Genome-scale phylogenetic analyses confirm Olpidium as the closest living zoosporic fungus to the non-flagellated, terrestrial fungi.</title>
        <authorList>
            <person name="Chang Y."/>
            <person name="Rochon D."/>
            <person name="Sekimoto S."/>
            <person name="Wang Y."/>
            <person name="Chovatia M."/>
            <person name="Sandor L."/>
            <person name="Salamov A."/>
            <person name="Grigoriev I.V."/>
            <person name="Stajich J.E."/>
            <person name="Spatafora J.W."/>
        </authorList>
    </citation>
    <scope>NUCLEOTIDE SEQUENCE [LARGE SCALE GENOMIC DNA]</scope>
    <source>
        <strain evidence="4">S191</strain>
    </source>
</reference>
<dbReference type="AlphaFoldDB" id="A0A8H7ZQH8"/>
<feature type="domain" description="GOLD" evidence="3">
    <location>
        <begin position="162"/>
        <end position="279"/>
    </location>
</feature>
<evidence type="ECO:0000259" key="3">
    <source>
        <dbReference type="PROSITE" id="PS50866"/>
    </source>
</evidence>
<comment type="caution">
    <text evidence="4">The sequence shown here is derived from an EMBL/GenBank/DDBJ whole genome shotgun (WGS) entry which is preliminary data.</text>
</comment>
<evidence type="ECO:0000313" key="4">
    <source>
        <dbReference type="EMBL" id="KAG5457390.1"/>
    </source>
</evidence>
<keyword evidence="2" id="KW-0732">Signal</keyword>
<dbReference type="InterPro" id="IPR009038">
    <property type="entry name" value="GOLD_dom"/>
</dbReference>
<dbReference type="PROSITE" id="PS50866">
    <property type="entry name" value="GOLD"/>
    <property type="match status" value="1"/>
</dbReference>
<feature type="signal peptide" evidence="2">
    <location>
        <begin position="1"/>
        <end position="38"/>
    </location>
</feature>
<gene>
    <name evidence="4" type="ORF">BJ554DRAFT_2612</name>
</gene>
<feature type="region of interest" description="Disordered" evidence="1">
    <location>
        <begin position="57"/>
        <end position="95"/>
    </location>
</feature>
<protein>
    <recommendedName>
        <fullName evidence="3">GOLD domain-containing protein</fullName>
    </recommendedName>
</protein>
<proteinExistence type="predicted"/>
<evidence type="ECO:0000256" key="2">
    <source>
        <dbReference type="SAM" id="SignalP"/>
    </source>
</evidence>
<keyword evidence="5" id="KW-1185">Reference proteome</keyword>